<dbReference type="AlphaFoldDB" id="A0A1D8UVM2"/>
<proteinExistence type="predicted"/>
<gene>
    <name evidence="2" type="ORF">A0U89_11750</name>
</gene>
<dbReference type="Proteomes" id="UP000179145">
    <property type="component" value="Chromosome"/>
</dbReference>
<protein>
    <submittedName>
        <fullName evidence="2">Uncharacterized protein</fullName>
    </submittedName>
</protein>
<feature type="region of interest" description="Disordered" evidence="1">
    <location>
        <begin position="269"/>
        <end position="295"/>
    </location>
</feature>
<dbReference type="STRING" id="153496.A0U89_11750"/>
<evidence type="ECO:0000313" key="2">
    <source>
        <dbReference type="EMBL" id="AOX17704.1"/>
    </source>
</evidence>
<organism evidence="2 3">
    <name type="scientific">Kozakia baliensis</name>
    <dbReference type="NCBI Taxonomy" id="153496"/>
    <lineage>
        <taxon>Bacteria</taxon>
        <taxon>Pseudomonadati</taxon>
        <taxon>Pseudomonadota</taxon>
        <taxon>Alphaproteobacteria</taxon>
        <taxon>Acetobacterales</taxon>
        <taxon>Acetobacteraceae</taxon>
        <taxon>Kozakia</taxon>
    </lineage>
</organism>
<dbReference type="KEGG" id="kba:A0U89_11750"/>
<name>A0A1D8UVM2_9PROT</name>
<sequence length="346" mass="37691">MQGSALLKDVTIDGQPVSTLYDRWQPTALVPLSEDATCLTMAEPESGRHAVWYLNAQKRYCGSHIEVTEHLSADDVLAPLAPIFDELARTSLATLPPAAPPEMAALPPFLAIELASAWVVRNLANTAIVPVSRPESDGTVSGPDGLAISNASLHRMLESRLGDGPLVVPSPFTGAPLRTQLSFALDHLLIHRFYDPEQKAAFYLIWPERDRDRKAIFYSPLSRLIVSDLPGAGLIPGRILGWYLSHPEHVRTVAEAPIFEARDYGLGQASKLKDGPAQSSAEQIPPRQPHGEAISDSWTFLRETAAGKTSSAALLPSTKAPEPITSRKTGQESGLLRRLRSFFQKK</sequence>
<feature type="region of interest" description="Disordered" evidence="1">
    <location>
        <begin position="308"/>
        <end position="335"/>
    </location>
</feature>
<dbReference type="OrthoDB" id="7281372at2"/>
<evidence type="ECO:0000313" key="3">
    <source>
        <dbReference type="Proteomes" id="UP000179145"/>
    </source>
</evidence>
<dbReference type="EMBL" id="CP014674">
    <property type="protein sequence ID" value="AOX17704.1"/>
    <property type="molecule type" value="Genomic_DNA"/>
</dbReference>
<keyword evidence="3" id="KW-1185">Reference proteome</keyword>
<dbReference type="RefSeq" id="WP_070403257.1">
    <property type="nucleotide sequence ID" value="NZ_BJVW01000001.1"/>
</dbReference>
<accession>A0A1D8UVM2</accession>
<evidence type="ECO:0000256" key="1">
    <source>
        <dbReference type="SAM" id="MobiDB-lite"/>
    </source>
</evidence>
<reference evidence="2 3" key="1">
    <citation type="journal article" date="2016" name="Microb. Cell Fact.">
        <title>Dissection of exopolysaccharide biosynthesis in Kozakia baliensis.</title>
        <authorList>
            <person name="Brandt J.U."/>
            <person name="Jakob F."/>
            <person name="Behr J."/>
            <person name="Geissler A.J."/>
            <person name="Vogel R.F."/>
        </authorList>
    </citation>
    <scope>NUCLEOTIDE SEQUENCE [LARGE SCALE GENOMIC DNA]</scope>
    <source>
        <strain evidence="2 3">DSM 14400</strain>
    </source>
</reference>